<evidence type="ECO:0000256" key="4">
    <source>
        <dbReference type="ARBA" id="ARBA00023136"/>
    </source>
</evidence>
<keyword evidence="5" id="KW-0998">Cell outer membrane</keyword>
<dbReference type="GO" id="GO:0009279">
    <property type="term" value="C:cell outer membrane"/>
    <property type="evidence" value="ECO:0007669"/>
    <property type="project" value="UniProtKB-SubCell"/>
</dbReference>
<gene>
    <name evidence="8" type="ORF">GA0116948_11033</name>
</gene>
<comment type="subcellular location">
    <subcellularLocation>
        <location evidence="1">Cell outer membrane</location>
    </subcellularLocation>
</comment>
<evidence type="ECO:0000313" key="9">
    <source>
        <dbReference type="Proteomes" id="UP000242818"/>
    </source>
</evidence>
<evidence type="ECO:0000313" key="8">
    <source>
        <dbReference type="EMBL" id="SCC47566.1"/>
    </source>
</evidence>
<dbReference type="Pfam" id="PF14322">
    <property type="entry name" value="SusD-like_3"/>
    <property type="match status" value="1"/>
</dbReference>
<dbReference type="STRING" id="1335309.GA0116948_11033"/>
<name>A0A1C4EVR6_9BACT</name>
<evidence type="ECO:0000259" key="6">
    <source>
        <dbReference type="Pfam" id="PF07980"/>
    </source>
</evidence>
<feature type="domain" description="SusD-like N-terminal" evidence="7">
    <location>
        <begin position="26"/>
        <end position="230"/>
    </location>
</feature>
<dbReference type="EMBL" id="FMAR01000010">
    <property type="protein sequence ID" value="SCC47566.1"/>
    <property type="molecule type" value="Genomic_DNA"/>
</dbReference>
<evidence type="ECO:0000256" key="2">
    <source>
        <dbReference type="ARBA" id="ARBA00006275"/>
    </source>
</evidence>
<dbReference type="InterPro" id="IPR012944">
    <property type="entry name" value="SusD_RagB_dom"/>
</dbReference>
<dbReference type="RefSeq" id="WP_089713305.1">
    <property type="nucleotide sequence ID" value="NZ_FMAR01000010.1"/>
</dbReference>
<dbReference type="Proteomes" id="UP000242818">
    <property type="component" value="Unassembled WGS sequence"/>
</dbReference>
<organism evidence="8 9">
    <name type="scientific">Chitinophaga costaii</name>
    <dbReference type="NCBI Taxonomy" id="1335309"/>
    <lineage>
        <taxon>Bacteria</taxon>
        <taxon>Pseudomonadati</taxon>
        <taxon>Bacteroidota</taxon>
        <taxon>Chitinophagia</taxon>
        <taxon>Chitinophagales</taxon>
        <taxon>Chitinophagaceae</taxon>
        <taxon>Chitinophaga</taxon>
    </lineage>
</organism>
<feature type="domain" description="RagB/SusD" evidence="6">
    <location>
        <begin position="337"/>
        <end position="454"/>
    </location>
</feature>
<keyword evidence="3" id="KW-0732">Signal</keyword>
<keyword evidence="9" id="KW-1185">Reference proteome</keyword>
<evidence type="ECO:0000256" key="1">
    <source>
        <dbReference type="ARBA" id="ARBA00004442"/>
    </source>
</evidence>
<proteinExistence type="inferred from homology"/>
<reference evidence="8 9" key="1">
    <citation type="submission" date="2016-08" db="EMBL/GenBank/DDBJ databases">
        <authorList>
            <person name="Seilhamer J.J."/>
        </authorList>
    </citation>
    <scope>NUCLEOTIDE SEQUENCE [LARGE SCALE GENOMIC DNA]</scope>
    <source>
        <strain evidence="8 9">A37T2</strain>
    </source>
</reference>
<accession>A0A1C4EVR6</accession>
<dbReference type="SUPFAM" id="SSF48452">
    <property type="entry name" value="TPR-like"/>
    <property type="match status" value="1"/>
</dbReference>
<dbReference type="AlphaFoldDB" id="A0A1C4EVR6"/>
<dbReference type="OrthoDB" id="653598at2"/>
<dbReference type="InterPro" id="IPR011990">
    <property type="entry name" value="TPR-like_helical_dom_sf"/>
</dbReference>
<dbReference type="InterPro" id="IPR033985">
    <property type="entry name" value="SusD-like_N"/>
</dbReference>
<sequence>MKIVKNRVRIVISLYLCLTSISCKKYLNKISDDSLTVPSSLDDYQNLIDADKMYIRNSPSIQDISSDDILIDETQLNSLTTIPRNTYLWSSDIFDGQTNFDWNACYKGIYYCNLVLEGIQKYELSNGITSTAASIKGAALYYRGFFHFNLAQVFAKSFSNITTSSDLGLPYKTNSIVDEKVSRESLPQFYTHLIDDIKESVKLLPKNAQTQYRNRPSKHAAYSILARIYLSMSDYYNAELYADSSLQISNALLDYNVVNGSSVLPFGLPYISEVICLSSGPYYILRPPVDTVLYNSYDSLDLRKNIFFSINAVNGNHEFKANYSGGFYPFTGPAIDEVNLILAECLARRGEFDRALSIMNKLLLLRYKAGAYVAHTRANTPDILAFILKERRKELLFRGLRWSDLKRFNLEGGSFAKTLTRTVAGEIYSLPPNDNKYIFPIPPDEIKINPMPQNPR</sequence>
<keyword evidence="4" id="KW-0472">Membrane</keyword>
<protein>
    <submittedName>
        <fullName evidence="8">SusD family protein</fullName>
    </submittedName>
</protein>
<evidence type="ECO:0000259" key="7">
    <source>
        <dbReference type="Pfam" id="PF14322"/>
    </source>
</evidence>
<evidence type="ECO:0000256" key="3">
    <source>
        <dbReference type="ARBA" id="ARBA00022729"/>
    </source>
</evidence>
<comment type="similarity">
    <text evidence="2">Belongs to the SusD family.</text>
</comment>
<evidence type="ECO:0000256" key="5">
    <source>
        <dbReference type="ARBA" id="ARBA00023237"/>
    </source>
</evidence>
<dbReference type="Gene3D" id="1.25.40.390">
    <property type="match status" value="2"/>
</dbReference>
<dbReference type="Pfam" id="PF07980">
    <property type="entry name" value="SusD_RagB"/>
    <property type="match status" value="1"/>
</dbReference>
<dbReference type="PROSITE" id="PS51257">
    <property type="entry name" value="PROKAR_LIPOPROTEIN"/>
    <property type="match status" value="1"/>
</dbReference>